<dbReference type="PROSITE" id="PS50943">
    <property type="entry name" value="HTH_CROC1"/>
    <property type="match status" value="1"/>
</dbReference>
<keyword evidence="1" id="KW-0238">DNA-binding</keyword>
<dbReference type="PANTHER" id="PTHR46797:SF1">
    <property type="entry name" value="METHYLPHOSPHONATE SYNTHASE"/>
    <property type="match status" value="1"/>
</dbReference>
<feature type="domain" description="HTH cro/C1-type" evidence="2">
    <location>
        <begin position="4"/>
        <end position="58"/>
    </location>
</feature>
<dbReference type="AlphaFoldDB" id="A0A1Y5TJK3"/>
<dbReference type="GO" id="GO:0005829">
    <property type="term" value="C:cytosol"/>
    <property type="evidence" value="ECO:0007669"/>
    <property type="project" value="TreeGrafter"/>
</dbReference>
<dbReference type="EMBL" id="FWFW01000014">
    <property type="protein sequence ID" value="SLN65615.1"/>
    <property type="molecule type" value="Genomic_DNA"/>
</dbReference>
<dbReference type="Gene3D" id="1.10.260.40">
    <property type="entry name" value="lambda repressor-like DNA-binding domains"/>
    <property type="match status" value="1"/>
</dbReference>
<dbReference type="InterPro" id="IPR010982">
    <property type="entry name" value="Lambda_DNA-bd_dom_sf"/>
</dbReference>
<evidence type="ECO:0000256" key="1">
    <source>
        <dbReference type="ARBA" id="ARBA00023125"/>
    </source>
</evidence>
<dbReference type="CDD" id="cd00093">
    <property type="entry name" value="HTH_XRE"/>
    <property type="match status" value="1"/>
</dbReference>
<name>A0A1Y5TJK3_9RHOB</name>
<organism evidence="3 4">
    <name type="scientific">Pacificibacter marinus</name>
    <dbReference type="NCBI Taxonomy" id="658057"/>
    <lineage>
        <taxon>Bacteria</taxon>
        <taxon>Pseudomonadati</taxon>
        <taxon>Pseudomonadota</taxon>
        <taxon>Alphaproteobacteria</taxon>
        <taxon>Rhodobacterales</taxon>
        <taxon>Roseobacteraceae</taxon>
        <taxon>Pacificibacter</taxon>
    </lineage>
</organism>
<gene>
    <name evidence="3" type="ORF">PAM7971_03456</name>
</gene>
<dbReference type="OrthoDB" id="7863425at2"/>
<evidence type="ECO:0000313" key="3">
    <source>
        <dbReference type="EMBL" id="SLN65615.1"/>
    </source>
</evidence>
<evidence type="ECO:0000313" key="4">
    <source>
        <dbReference type="Proteomes" id="UP000193307"/>
    </source>
</evidence>
<reference evidence="3 4" key="1">
    <citation type="submission" date="2017-03" db="EMBL/GenBank/DDBJ databases">
        <authorList>
            <person name="Afonso C.L."/>
            <person name="Miller P.J."/>
            <person name="Scott M.A."/>
            <person name="Spackman E."/>
            <person name="Goraichik I."/>
            <person name="Dimitrov K.M."/>
            <person name="Suarez D.L."/>
            <person name="Swayne D.E."/>
        </authorList>
    </citation>
    <scope>NUCLEOTIDE SEQUENCE [LARGE SCALE GENOMIC DNA]</scope>
    <source>
        <strain evidence="3 4">CECT 7971</strain>
    </source>
</reference>
<evidence type="ECO:0000259" key="2">
    <source>
        <dbReference type="PROSITE" id="PS50943"/>
    </source>
</evidence>
<dbReference type="Pfam" id="PF01381">
    <property type="entry name" value="HTH_3"/>
    <property type="match status" value="1"/>
</dbReference>
<dbReference type="Proteomes" id="UP000193307">
    <property type="component" value="Unassembled WGS sequence"/>
</dbReference>
<sequence>MTNIAYYRKLRGLSQEDLAQKIGVKQPHISRIENGDDGPPLRLFMDIADALDVSLADLFSEEMTKAALMVVDAFRSGSDETRRLMSAMAKEVESLPLGDNREKPEI</sequence>
<dbReference type="InterPro" id="IPR050807">
    <property type="entry name" value="TransReg_Diox_bact_type"/>
</dbReference>
<dbReference type="PANTHER" id="PTHR46797">
    <property type="entry name" value="HTH-TYPE TRANSCRIPTIONAL REGULATOR"/>
    <property type="match status" value="1"/>
</dbReference>
<proteinExistence type="predicted"/>
<dbReference type="GO" id="GO:0003700">
    <property type="term" value="F:DNA-binding transcription factor activity"/>
    <property type="evidence" value="ECO:0007669"/>
    <property type="project" value="TreeGrafter"/>
</dbReference>
<dbReference type="STRING" id="658057.SAMN04488032_1158"/>
<protein>
    <submittedName>
        <fullName evidence="3">Anaerobic benzoate catabolism transcriptional regulator</fullName>
    </submittedName>
</protein>
<dbReference type="GO" id="GO:0003677">
    <property type="term" value="F:DNA binding"/>
    <property type="evidence" value="ECO:0007669"/>
    <property type="project" value="UniProtKB-KW"/>
</dbReference>
<keyword evidence="4" id="KW-1185">Reference proteome</keyword>
<dbReference type="RefSeq" id="WP_085850531.1">
    <property type="nucleotide sequence ID" value="NZ_FNZV01000015.1"/>
</dbReference>
<dbReference type="SUPFAM" id="SSF47413">
    <property type="entry name" value="lambda repressor-like DNA-binding domains"/>
    <property type="match status" value="1"/>
</dbReference>
<dbReference type="SMART" id="SM00530">
    <property type="entry name" value="HTH_XRE"/>
    <property type="match status" value="1"/>
</dbReference>
<accession>A0A1Y5TJK3</accession>
<dbReference type="InterPro" id="IPR001387">
    <property type="entry name" value="Cro/C1-type_HTH"/>
</dbReference>